<feature type="signal peptide" evidence="3">
    <location>
        <begin position="1"/>
        <end position="25"/>
    </location>
</feature>
<dbReference type="SUPFAM" id="SSF101898">
    <property type="entry name" value="NHL repeat"/>
    <property type="match status" value="1"/>
</dbReference>
<proteinExistence type="predicted"/>
<dbReference type="Proteomes" id="UP000063991">
    <property type="component" value="Chromosome"/>
</dbReference>
<dbReference type="RefSeq" id="WP_061095623.1">
    <property type="nucleotide sequence ID" value="NZ_CP014323.1"/>
</dbReference>
<name>A0A126Q4A5_ALTMA</name>
<dbReference type="InterPro" id="IPR011042">
    <property type="entry name" value="6-blade_b-propeller_TolB-like"/>
</dbReference>
<organism evidence="4 5">
    <name type="scientific">Alteromonas macleodii</name>
    <name type="common">Pseudoalteromonas macleodii</name>
    <dbReference type="NCBI Taxonomy" id="28108"/>
    <lineage>
        <taxon>Bacteria</taxon>
        <taxon>Pseudomonadati</taxon>
        <taxon>Pseudomonadota</taxon>
        <taxon>Gammaproteobacteria</taxon>
        <taxon>Alteromonadales</taxon>
        <taxon>Alteromonadaceae</taxon>
        <taxon>Alteromonas/Salinimonas group</taxon>
        <taxon>Alteromonas</taxon>
    </lineage>
</organism>
<reference evidence="4 5" key="1">
    <citation type="submission" date="2015-12" db="EMBL/GenBank/DDBJ databases">
        <authorList>
            <person name="Shamseldin A."/>
            <person name="Moawad H."/>
            <person name="Abd El-Rahim W.M."/>
            <person name="Sadowsky M.J."/>
        </authorList>
    </citation>
    <scope>NUCLEOTIDE SEQUENCE [LARGE SCALE GENOMIC DNA]</scope>
    <source>
        <strain evidence="4 5">D7</strain>
    </source>
</reference>
<evidence type="ECO:0000256" key="1">
    <source>
        <dbReference type="ARBA" id="ARBA00004613"/>
    </source>
</evidence>
<dbReference type="EMBL" id="CP014323">
    <property type="protein sequence ID" value="AMJ99278.1"/>
    <property type="molecule type" value="Genomic_DNA"/>
</dbReference>
<dbReference type="PANTHER" id="PTHR10009">
    <property type="entry name" value="PROTEIN YELLOW-RELATED"/>
    <property type="match status" value="1"/>
</dbReference>
<evidence type="ECO:0000313" key="4">
    <source>
        <dbReference type="EMBL" id="AMJ99278.1"/>
    </source>
</evidence>
<dbReference type="OrthoDB" id="9797664at2"/>
<dbReference type="PANTHER" id="PTHR10009:SF18">
    <property type="entry name" value="PROTEIN YELLOW-LIKE PROTEIN"/>
    <property type="match status" value="1"/>
</dbReference>
<dbReference type="AlphaFoldDB" id="A0A126Q4A5"/>
<protein>
    <recommendedName>
        <fullName evidence="6">Major royal jelly protein</fullName>
    </recommendedName>
</protein>
<sequence>MNTKRIKQGVLATSVAALFSVNAIARHSSDANVELVGDIKGTQITGVTVSNNGRVFVNAPNWRDGVRFSVAQVTDTGEFVAYPNSQTNECVAQSEVRKDCFLAVQSVVAHKDKLYVLDTRNPKFKGVVDAPRLFVVDLASNEIEGTLILSEDAYHPDSYINDLRVDEKTNRIYMTDSAHAGLVVYNLDDNTSYRILDNHKTTKAEVDALSIQGKPFTMPVQSDGIALDTLNDTLYFHALSGYSLYAINTSDIEKSSNDVLAEKVRKVATTGAPDGMIFHQGNVYLADLEKQEVQYLTPSLDLRTLVKGDVVNWADTFSIYNNALYYTNSKIQDAGRDVSDMIFEVYKTALPAR</sequence>
<accession>A0A126Q4A5</accession>
<evidence type="ECO:0000313" key="5">
    <source>
        <dbReference type="Proteomes" id="UP000063991"/>
    </source>
</evidence>
<dbReference type="GO" id="GO:0005576">
    <property type="term" value="C:extracellular region"/>
    <property type="evidence" value="ECO:0007669"/>
    <property type="project" value="UniProtKB-SubCell"/>
</dbReference>
<evidence type="ECO:0000256" key="2">
    <source>
        <dbReference type="ARBA" id="ARBA00022525"/>
    </source>
</evidence>
<gene>
    <name evidence="4" type="ORF">AVL55_14575</name>
</gene>
<evidence type="ECO:0008006" key="6">
    <source>
        <dbReference type="Google" id="ProtNLM"/>
    </source>
</evidence>
<keyword evidence="3" id="KW-0732">Signal</keyword>
<evidence type="ECO:0000256" key="3">
    <source>
        <dbReference type="SAM" id="SignalP"/>
    </source>
</evidence>
<dbReference type="Pfam" id="PF03022">
    <property type="entry name" value="MRJP"/>
    <property type="match status" value="1"/>
</dbReference>
<keyword evidence="2" id="KW-0964">Secreted</keyword>
<dbReference type="InterPro" id="IPR017996">
    <property type="entry name" value="MRJP/yellow-related"/>
</dbReference>
<comment type="subcellular location">
    <subcellularLocation>
        <location evidence="1">Secreted</location>
    </subcellularLocation>
</comment>
<dbReference type="Gene3D" id="2.120.10.30">
    <property type="entry name" value="TolB, C-terminal domain"/>
    <property type="match status" value="1"/>
</dbReference>
<feature type="chain" id="PRO_5007272616" description="Major royal jelly protein" evidence="3">
    <location>
        <begin position="26"/>
        <end position="353"/>
    </location>
</feature>